<gene>
    <name evidence="1" type="ORF">SDC9_42300</name>
</gene>
<name>A0A644VXD6_9ZZZZ</name>
<protein>
    <submittedName>
        <fullName evidence="1">Uncharacterized protein</fullName>
    </submittedName>
</protein>
<proteinExistence type="predicted"/>
<dbReference type="EMBL" id="VSSQ01000496">
    <property type="protein sequence ID" value="MPL96125.1"/>
    <property type="molecule type" value="Genomic_DNA"/>
</dbReference>
<evidence type="ECO:0000313" key="1">
    <source>
        <dbReference type="EMBL" id="MPL96125.1"/>
    </source>
</evidence>
<reference evidence="1" key="1">
    <citation type="submission" date="2019-08" db="EMBL/GenBank/DDBJ databases">
        <authorList>
            <person name="Kucharzyk K."/>
            <person name="Murdoch R.W."/>
            <person name="Higgins S."/>
            <person name="Loffler F."/>
        </authorList>
    </citation>
    <scope>NUCLEOTIDE SEQUENCE</scope>
</reference>
<accession>A0A644VXD6</accession>
<dbReference type="AlphaFoldDB" id="A0A644VXD6"/>
<sequence length="503" mass="59600">MSKLSSLISLIHSLTKSERKKVSSFLNMDKNTADYAILYKVIDEKSTDNQQQIKTEFIKLRPNAAFNTAINYLFDNLLLILNQLRINQDSYYALFNLLMNTKVLYEKSLYQECFLLLTKIQNEAVKYENFTILLIAQKMELDYLLSLDFPDTTEQELLNKQYKINETLKKIRKINEHASLYELLKHRILHKGPVRSNKQKQEMNDLVVSEMSIVSSSGFENFEIQKNHKLFQSNYLINVGDYKSALNSYYELNNIFEQNMHLLSNPPMYYLNTIEGVLESLRTIRNYEGMTYFINQLSKLETTSVHFKFQIDCVIFLYSLLPFVDTGKFTDAFKMIEKHKESIIDKTNLLSTEKQIQILLYTAIVYLGTGEPHKARKIITRITQSERKVFSLPLFRTIRLVNLMVLYEQKEFDYMDFEIRSVKREIQNNEKSYQLEQVILKFLSKTPEELTEQKRLLLWQKLKPQIEELQNNKFEMQLLHVFNFIAWIESKVFKVPLHKVLKE</sequence>
<organism evidence="1">
    <name type="scientific">bioreactor metagenome</name>
    <dbReference type="NCBI Taxonomy" id="1076179"/>
    <lineage>
        <taxon>unclassified sequences</taxon>
        <taxon>metagenomes</taxon>
        <taxon>ecological metagenomes</taxon>
    </lineage>
</organism>
<comment type="caution">
    <text evidence="1">The sequence shown here is derived from an EMBL/GenBank/DDBJ whole genome shotgun (WGS) entry which is preliminary data.</text>
</comment>